<dbReference type="NCBIfam" id="TIGR03570">
    <property type="entry name" value="NeuD_NnaD"/>
    <property type="match status" value="1"/>
</dbReference>
<protein>
    <recommendedName>
        <fullName evidence="6">PglD N-terminal domain-containing protein</fullName>
    </recommendedName>
</protein>
<sequence length="208" mass="21142">MNRRLAILGASGHGKVVADAAQVGGWASIEFFDDAWPERSSNGVWPVIGSGAQLLDRVSEFDGVIVAIGANAVRRQKLERLRNQGAALVSIVHPSAVVSPHAVVGEGSVVFATAVVNAFSRIGEGAILNTGCSVDHDCDLGACVHVSPGARLAGGVTVGDESWIGMGASVRQLVAIGSQVVVGAGAAVVSDISDNMTVAGVPARELVK</sequence>
<accession>A0A6S5U190</accession>
<dbReference type="PANTHER" id="PTHR43300">
    <property type="entry name" value="ACETYLTRANSFERASE"/>
    <property type="match status" value="1"/>
</dbReference>
<dbReference type="EMBL" id="AP022227">
    <property type="protein sequence ID" value="BBT41355.1"/>
    <property type="molecule type" value="Genomic_DNA"/>
</dbReference>
<feature type="domain" description="PglD N-terminal" evidence="6">
    <location>
        <begin position="4"/>
        <end position="81"/>
    </location>
</feature>
<proteinExistence type="inferred from homology"/>
<evidence type="ECO:0000256" key="3">
    <source>
        <dbReference type="ARBA" id="ARBA00022737"/>
    </source>
</evidence>
<dbReference type="RefSeq" id="WP_090343692.1">
    <property type="nucleotide sequence ID" value="NZ_AP022227.1"/>
</dbReference>
<dbReference type="InterPro" id="IPR011004">
    <property type="entry name" value="Trimer_LpxA-like_sf"/>
</dbReference>
<dbReference type="Proteomes" id="UP000515680">
    <property type="component" value="Chromosome"/>
</dbReference>
<keyword evidence="2" id="KW-0808">Transferase</keyword>
<organism evidence="7 8">
    <name type="scientific">Pseudomonas putida</name>
    <name type="common">Arthrobacter siderocapsulatus</name>
    <dbReference type="NCBI Taxonomy" id="303"/>
    <lineage>
        <taxon>Bacteria</taxon>
        <taxon>Pseudomonadati</taxon>
        <taxon>Pseudomonadota</taxon>
        <taxon>Gammaproteobacteria</taxon>
        <taxon>Pseudomonadales</taxon>
        <taxon>Pseudomonadaceae</taxon>
        <taxon>Pseudomonas</taxon>
    </lineage>
</organism>
<evidence type="ECO:0000313" key="8">
    <source>
        <dbReference type="Proteomes" id="UP000515680"/>
    </source>
</evidence>
<evidence type="ECO:0000256" key="5">
    <source>
        <dbReference type="PIRSR" id="PIRSR620019-2"/>
    </source>
</evidence>
<comment type="similarity">
    <text evidence="1">Belongs to the transferase hexapeptide repeat family.</text>
</comment>
<dbReference type="Pfam" id="PF17836">
    <property type="entry name" value="PglD_N"/>
    <property type="match status" value="1"/>
</dbReference>
<feature type="binding site" evidence="5">
    <location>
        <position position="145"/>
    </location>
    <ligand>
        <name>acetyl-CoA</name>
        <dbReference type="ChEBI" id="CHEBI:57288"/>
    </ligand>
</feature>
<dbReference type="PROSITE" id="PS00101">
    <property type="entry name" value="HEXAPEP_TRANSFERASES"/>
    <property type="match status" value="1"/>
</dbReference>
<dbReference type="GO" id="GO:0016740">
    <property type="term" value="F:transferase activity"/>
    <property type="evidence" value="ECO:0007669"/>
    <property type="project" value="UniProtKB-KW"/>
</dbReference>
<dbReference type="Gene3D" id="3.40.50.20">
    <property type="match status" value="1"/>
</dbReference>
<dbReference type="AlphaFoldDB" id="A0A6S5U190"/>
<dbReference type="CDD" id="cd03360">
    <property type="entry name" value="LbH_AT_putative"/>
    <property type="match status" value="1"/>
</dbReference>
<feature type="site" description="Increases basicity of active site His" evidence="4">
    <location>
        <position position="137"/>
    </location>
</feature>
<dbReference type="InterPro" id="IPR050179">
    <property type="entry name" value="Trans_hexapeptide_repeat"/>
</dbReference>
<dbReference type="PANTHER" id="PTHR43300:SF7">
    <property type="entry name" value="UDP-N-ACETYLBACILLOSAMINE N-ACETYLTRANSFERASE"/>
    <property type="match status" value="1"/>
</dbReference>
<dbReference type="Gene3D" id="2.160.10.10">
    <property type="entry name" value="Hexapeptide repeat proteins"/>
    <property type="match status" value="1"/>
</dbReference>
<dbReference type="InterPro" id="IPR018357">
    <property type="entry name" value="Hexapep_transf_CS"/>
</dbReference>
<evidence type="ECO:0000313" key="7">
    <source>
        <dbReference type="EMBL" id="BBT41355.1"/>
    </source>
</evidence>
<dbReference type="SUPFAM" id="SSF51161">
    <property type="entry name" value="Trimeric LpxA-like enzymes"/>
    <property type="match status" value="1"/>
</dbReference>
<feature type="active site" description="Proton acceptor" evidence="4">
    <location>
        <position position="136"/>
    </location>
</feature>
<evidence type="ECO:0000256" key="1">
    <source>
        <dbReference type="ARBA" id="ARBA00007274"/>
    </source>
</evidence>
<reference evidence="7 8" key="1">
    <citation type="submission" date="2019-12" db="EMBL/GenBank/DDBJ databases">
        <title>complete genome sequences of Pseudomonas putida str. WP8-W18-CRE-01 isolated from wastewater treatment plant effluent.</title>
        <authorList>
            <person name="Sekizuka T."/>
            <person name="Itokawa K."/>
            <person name="Yatsu K."/>
            <person name="Inamine Y."/>
            <person name="Kuroda M."/>
        </authorList>
    </citation>
    <scope>NUCLEOTIDE SEQUENCE [LARGE SCALE GENOMIC DNA]</scope>
    <source>
        <strain evidence="7 8">WP8-W18-CRE-01</strain>
    </source>
</reference>
<evidence type="ECO:0000256" key="4">
    <source>
        <dbReference type="PIRSR" id="PIRSR620019-1"/>
    </source>
</evidence>
<evidence type="ECO:0000256" key="2">
    <source>
        <dbReference type="ARBA" id="ARBA00022679"/>
    </source>
</evidence>
<feature type="binding site" evidence="5">
    <location>
        <begin position="33"/>
        <end position="34"/>
    </location>
    <ligand>
        <name>substrate</name>
    </ligand>
</feature>
<dbReference type="InterPro" id="IPR020019">
    <property type="entry name" value="AcTrfase_PglD-like"/>
</dbReference>
<feature type="binding site" evidence="5">
    <location>
        <begin position="11"/>
        <end position="13"/>
    </location>
    <ligand>
        <name>substrate</name>
    </ligand>
</feature>
<keyword evidence="3" id="KW-0677">Repeat</keyword>
<dbReference type="InterPro" id="IPR041561">
    <property type="entry name" value="PglD_N"/>
</dbReference>
<feature type="binding site" evidence="5">
    <location>
        <position position="69"/>
    </location>
    <ligand>
        <name>substrate</name>
    </ligand>
</feature>
<gene>
    <name evidence="7" type="ORF">WP8W18C01_36960</name>
</gene>
<name>A0A6S5U190_PSEPU</name>
<evidence type="ECO:0000259" key="6">
    <source>
        <dbReference type="Pfam" id="PF17836"/>
    </source>
</evidence>